<dbReference type="AlphaFoldDB" id="A0A5B7CVE2"/>
<accession>A0A5B7CVE2</accession>
<dbReference type="Proteomes" id="UP000324222">
    <property type="component" value="Unassembled WGS sequence"/>
</dbReference>
<protein>
    <submittedName>
        <fullName evidence="1">Uncharacterized protein</fullName>
    </submittedName>
</protein>
<dbReference type="EMBL" id="VSRR010000240">
    <property type="protein sequence ID" value="MPC12831.1"/>
    <property type="molecule type" value="Genomic_DNA"/>
</dbReference>
<proteinExistence type="predicted"/>
<evidence type="ECO:0000313" key="2">
    <source>
        <dbReference type="Proteomes" id="UP000324222"/>
    </source>
</evidence>
<organism evidence="1 2">
    <name type="scientific">Portunus trituberculatus</name>
    <name type="common">Swimming crab</name>
    <name type="synonym">Neptunus trituberculatus</name>
    <dbReference type="NCBI Taxonomy" id="210409"/>
    <lineage>
        <taxon>Eukaryota</taxon>
        <taxon>Metazoa</taxon>
        <taxon>Ecdysozoa</taxon>
        <taxon>Arthropoda</taxon>
        <taxon>Crustacea</taxon>
        <taxon>Multicrustacea</taxon>
        <taxon>Malacostraca</taxon>
        <taxon>Eumalacostraca</taxon>
        <taxon>Eucarida</taxon>
        <taxon>Decapoda</taxon>
        <taxon>Pleocyemata</taxon>
        <taxon>Brachyura</taxon>
        <taxon>Eubrachyura</taxon>
        <taxon>Portunoidea</taxon>
        <taxon>Portunidae</taxon>
        <taxon>Portuninae</taxon>
        <taxon>Portunus</taxon>
    </lineage>
</organism>
<keyword evidence="2" id="KW-1185">Reference proteome</keyword>
<reference evidence="1 2" key="1">
    <citation type="submission" date="2019-05" db="EMBL/GenBank/DDBJ databases">
        <title>Another draft genome of Portunus trituberculatus and its Hox gene families provides insights of decapod evolution.</title>
        <authorList>
            <person name="Jeong J.-H."/>
            <person name="Song I."/>
            <person name="Kim S."/>
            <person name="Choi T."/>
            <person name="Kim D."/>
            <person name="Ryu S."/>
            <person name="Kim W."/>
        </authorList>
    </citation>
    <scope>NUCLEOTIDE SEQUENCE [LARGE SCALE GENOMIC DNA]</scope>
    <source>
        <tissue evidence="1">Muscle</tissue>
    </source>
</reference>
<evidence type="ECO:0000313" key="1">
    <source>
        <dbReference type="EMBL" id="MPC12831.1"/>
    </source>
</evidence>
<comment type="caution">
    <text evidence="1">The sequence shown here is derived from an EMBL/GenBank/DDBJ whole genome shotgun (WGS) entry which is preliminary data.</text>
</comment>
<gene>
    <name evidence="1" type="ORF">E2C01_005546</name>
</gene>
<sequence>MPLSIPRLEPRPRESEPGTLIGTLISAIIMGFPILLPRHSRAGVWERTTVTDSGNHHVTGDKTIHVTGLPELTPFPVPHHRPHSEPLTPNITVFKIWHDVMLVLVCIYLKGGGVVDKVMSVGSYRLPRVGSHPTTYRFEAMPFVKWFKLPTCHHDTQVLGGYTKDALGW</sequence>
<name>A0A5B7CVE2_PORTR</name>